<organism evidence="2 3">
    <name type="scientific">Portunus trituberculatus</name>
    <name type="common">Swimming crab</name>
    <name type="synonym">Neptunus trituberculatus</name>
    <dbReference type="NCBI Taxonomy" id="210409"/>
    <lineage>
        <taxon>Eukaryota</taxon>
        <taxon>Metazoa</taxon>
        <taxon>Ecdysozoa</taxon>
        <taxon>Arthropoda</taxon>
        <taxon>Crustacea</taxon>
        <taxon>Multicrustacea</taxon>
        <taxon>Malacostraca</taxon>
        <taxon>Eumalacostraca</taxon>
        <taxon>Eucarida</taxon>
        <taxon>Decapoda</taxon>
        <taxon>Pleocyemata</taxon>
        <taxon>Brachyura</taxon>
        <taxon>Eubrachyura</taxon>
        <taxon>Portunoidea</taxon>
        <taxon>Portunidae</taxon>
        <taxon>Portuninae</taxon>
        <taxon>Portunus</taxon>
    </lineage>
</organism>
<keyword evidence="3" id="KW-1185">Reference proteome</keyword>
<gene>
    <name evidence="2" type="ORF">E2C01_005848</name>
</gene>
<reference evidence="2 3" key="1">
    <citation type="submission" date="2019-05" db="EMBL/GenBank/DDBJ databases">
        <title>Another draft genome of Portunus trituberculatus and its Hox gene families provides insights of decapod evolution.</title>
        <authorList>
            <person name="Jeong J.-H."/>
            <person name="Song I."/>
            <person name="Kim S."/>
            <person name="Choi T."/>
            <person name="Kim D."/>
            <person name="Ryu S."/>
            <person name="Kim W."/>
        </authorList>
    </citation>
    <scope>NUCLEOTIDE SEQUENCE [LARGE SCALE GENOMIC DNA]</scope>
    <source>
        <tissue evidence="2">Muscle</tissue>
    </source>
</reference>
<sequence length="67" mass="7512">MLHRFLSLITIFMLTVLLILLTACFPSFCGPAAQGFLLPLILILSNLLIQELTSTQSFILFTGKLWN</sequence>
<feature type="transmembrane region" description="Helical" evidence="1">
    <location>
        <begin position="36"/>
        <end position="61"/>
    </location>
</feature>
<accession>A0A5B7CVC4</accession>
<dbReference type="PROSITE" id="PS51257">
    <property type="entry name" value="PROKAR_LIPOPROTEIN"/>
    <property type="match status" value="1"/>
</dbReference>
<evidence type="ECO:0000313" key="2">
    <source>
        <dbReference type="EMBL" id="MPC13128.1"/>
    </source>
</evidence>
<proteinExistence type="predicted"/>
<dbReference type="EMBL" id="VSRR010000260">
    <property type="protein sequence ID" value="MPC13128.1"/>
    <property type="molecule type" value="Genomic_DNA"/>
</dbReference>
<keyword evidence="1" id="KW-0472">Membrane</keyword>
<dbReference type="AlphaFoldDB" id="A0A5B7CVC4"/>
<keyword evidence="1" id="KW-1133">Transmembrane helix</keyword>
<comment type="caution">
    <text evidence="2">The sequence shown here is derived from an EMBL/GenBank/DDBJ whole genome shotgun (WGS) entry which is preliminary data.</text>
</comment>
<evidence type="ECO:0000256" key="1">
    <source>
        <dbReference type="SAM" id="Phobius"/>
    </source>
</evidence>
<protein>
    <submittedName>
        <fullName evidence="2">Uncharacterized protein</fullName>
    </submittedName>
</protein>
<name>A0A5B7CVC4_PORTR</name>
<dbReference type="Proteomes" id="UP000324222">
    <property type="component" value="Unassembled WGS sequence"/>
</dbReference>
<keyword evidence="1" id="KW-0812">Transmembrane</keyword>
<evidence type="ECO:0000313" key="3">
    <source>
        <dbReference type="Proteomes" id="UP000324222"/>
    </source>
</evidence>